<proteinExistence type="predicted"/>
<sequence>MISIVPRLLKSTRLHHPSLSITVQQVTITCVNLWIERGVIKYKCSFSCGKALNVSVNPRDNKCKILDWYGSMEIVADGYIISNDPKDLIPLGPNATKVSIDFLDNWMHFCGGLSQRDVVGSIVTWLANKVLMRK</sequence>
<gene>
    <name evidence="1" type="ORF">PanWU01x14_330520</name>
</gene>
<reference evidence="2" key="1">
    <citation type="submission" date="2016-06" db="EMBL/GenBank/DDBJ databases">
        <title>Parallel loss of symbiosis genes in relatives of nitrogen-fixing non-legume Parasponia.</title>
        <authorList>
            <person name="Van Velzen R."/>
            <person name="Holmer R."/>
            <person name="Bu F."/>
            <person name="Rutten L."/>
            <person name="Van Zeijl A."/>
            <person name="Liu W."/>
            <person name="Santuari L."/>
            <person name="Cao Q."/>
            <person name="Sharma T."/>
            <person name="Shen D."/>
            <person name="Roswanjaya Y."/>
            <person name="Wardhani T."/>
            <person name="Kalhor M.S."/>
            <person name="Jansen J."/>
            <person name="Van den Hoogen J."/>
            <person name="Gungor B."/>
            <person name="Hartog M."/>
            <person name="Hontelez J."/>
            <person name="Verver J."/>
            <person name="Yang W.-C."/>
            <person name="Schijlen E."/>
            <person name="Repin R."/>
            <person name="Schilthuizen M."/>
            <person name="Schranz E."/>
            <person name="Heidstra R."/>
            <person name="Miyata K."/>
            <person name="Fedorova E."/>
            <person name="Kohlen W."/>
            <person name="Bisseling T."/>
            <person name="Smit S."/>
            <person name="Geurts R."/>
        </authorList>
    </citation>
    <scope>NUCLEOTIDE SEQUENCE [LARGE SCALE GENOMIC DNA]</scope>
    <source>
        <strain evidence="2">cv. WU1-14</strain>
    </source>
</reference>
<dbReference type="AlphaFoldDB" id="A0A2P5AI14"/>
<keyword evidence="2" id="KW-1185">Reference proteome</keyword>
<comment type="caution">
    <text evidence="1">The sequence shown here is derived from an EMBL/GenBank/DDBJ whole genome shotgun (WGS) entry which is preliminary data.</text>
</comment>
<dbReference type="Proteomes" id="UP000237105">
    <property type="component" value="Unassembled WGS sequence"/>
</dbReference>
<protein>
    <submittedName>
        <fullName evidence="1">Uncharacterized protein</fullName>
    </submittedName>
</protein>
<evidence type="ECO:0000313" key="2">
    <source>
        <dbReference type="Proteomes" id="UP000237105"/>
    </source>
</evidence>
<organism evidence="1 2">
    <name type="scientific">Parasponia andersonii</name>
    <name type="common">Sponia andersonii</name>
    <dbReference type="NCBI Taxonomy" id="3476"/>
    <lineage>
        <taxon>Eukaryota</taxon>
        <taxon>Viridiplantae</taxon>
        <taxon>Streptophyta</taxon>
        <taxon>Embryophyta</taxon>
        <taxon>Tracheophyta</taxon>
        <taxon>Spermatophyta</taxon>
        <taxon>Magnoliopsida</taxon>
        <taxon>eudicotyledons</taxon>
        <taxon>Gunneridae</taxon>
        <taxon>Pentapetalae</taxon>
        <taxon>rosids</taxon>
        <taxon>fabids</taxon>
        <taxon>Rosales</taxon>
        <taxon>Cannabaceae</taxon>
        <taxon>Parasponia</taxon>
    </lineage>
</organism>
<dbReference type="EMBL" id="JXTB01000581">
    <property type="protein sequence ID" value="PON36163.1"/>
    <property type="molecule type" value="Genomic_DNA"/>
</dbReference>
<accession>A0A2P5AI14</accession>
<name>A0A2P5AI14_PARAD</name>
<evidence type="ECO:0000313" key="1">
    <source>
        <dbReference type="EMBL" id="PON36163.1"/>
    </source>
</evidence>
<dbReference type="OrthoDB" id="1936670at2759"/>